<dbReference type="EMBL" id="ATBP01000032">
    <property type="protein sequence ID" value="ETR73911.1"/>
    <property type="molecule type" value="Genomic_DNA"/>
</dbReference>
<dbReference type="Proteomes" id="UP000189670">
    <property type="component" value="Unassembled WGS sequence"/>
</dbReference>
<dbReference type="PANTHER" id="PTHR38032:SF1">
    <property type="entry name" value="RNA-BINDING PROTEIN KHPB N-TERMINAL DOMAIN-CONTAINING PROTEIN"/>
    <property type="match status" value="1"/>
</dbReference>
<dbReference type="PANTHER" id="PTHR38032">
    <property type="entry name" value="POLYMERASE-RELATED"/>
    <property type="match status" value="1"/>
</dbReference>
<evidence type="ECO:0000313" key="3">
    <source>
        <dbReference type="Proteomes" id="UP000189670"/>
    </source>
</evidence>
<proteinExistence type="predicted"/>
<gene>
    <name evidence="2" type="ORF">OMM_06651</name>
</gene>
<feature type="coiled-coil region" evidence="1">
    <location>
        <begin position="203"/>
        <end position="237"/>
    </location>
</feature>
<comment type="caution">
    <text evidence="2">The sequence shown here is derived from an EMBL/GenBank/DDBJ whole genome shotgun (WGS) entry which is preliminary data.</text>
</comment>
<keyword evidence="1" id="KW-0175">Coiled coil</keyword>
<accession>A0A1V1PG86</accession>
<protein>
    <submittedName>
        <fullName evidence="2">Uncharacterized protein</fullName>
    </submittedName>
</protein>
<reference evidence="3" key="1">
    <citation type="submission" date="2012-11" db="EMBL/GenBank/DDBJ databases">
        <authorList>
            <person name="Lucero-Rivera Y.E."/>
            <person name="Tovar-Ramirez D."/>
        </authorList>
    </citation>
    <scope>NUCLEOTIDE SEQUENCE [LARGE SCALE GENOMIC DNA]</scope>
    <source>
        <strain evidence="3">Araruama</strain>
    </source>
</reference>
<evidence type="ECO:0000256" key="1">
    <source>
        <dbReference type="SAM" id="Coils"/>
    </source>
</evidence>
<name>A0A1V1PG86_9BACT</name>
<dbReference type="Pfam" id="PF03961">
    <property type="entry name" value="FapA"/>
    <property type="match status" value="1"/>
</dbReference>
<dbReference type="InterPro" id="IPR005646">
    <property type="entry name" value="FapA"/>
</dbReference>
<dbReference type="AlphaFoldDB" id="A0A1V1PG86"/>
<dbReference type="InterPro" id="IPR046865">
    <property type="entry name" value="FapA_b_solenoid"/>
</dbReference>
<organism evidence="2 3">
    <name type="scientific">Candidatus Magnetoglobus multicellularis str. Araruama</name>
    <dbReference type="NCBI Taxonomy" id="890399"/>
    <lineage>
        <taxon>Bacteria</taxon>
        <taxon>Pseudomonadati</taxon>
        <taxon>Thermodesulfobacteriota</taxon>
        <taxon>Desulfobacteria</taxon>
        <taxon>Desulfobacterales</taxon>
        <taxon>Desulfobacteraceae</taxon>
        <taxon>Candidatus Magnetoglobus</taxon>
    </lineage>
</organism>
<sequence>MPGISVHAEIIDVPAPRSVQLISGFGTKLSEDGNQLSATHEGLIASYMRNKICVLPKKVVDGDFSQEKDAFRYKGVLHVKGTIKGQVHSVMVFAEGADNADIQVESDVIITGDLSLSSIKAKGNVVARNISHSRVEAFGHVVSEQYIDSSRVDASGQVSVLTGTIEKSEISAFQGIYAKTIESYKEKFCTLTVGIDTQVKSRIDRLQAQLPSLKQNLEKLSQQMEDLKKVNLQINENITKLSNFINACNAKKRRID</sequence>
<evidence type="ECO:0000313" key="2">
    <source>
        <dbReference type="EMBL" id="ETR73911.1"/>
    </source>
</evidence>